<sequence>MKTVSVLMLLFGAAPRGEVIELTGKNCIHCQNMEGIVHRLQREGLPIRQIDVDRQPEEARRFAYDGLPTFLIVSDGRVIDRTLGAVSESELRRMVTKIPAEPVSPTPSSPNLRVELGEPAQLPRPTAGQGVVAEVPSTPVPEETDSSLFPKLFRRSPKAEPSVRGQSQTPTAQVERTGETALAASVKLNLHSPKGILQGSGTIIHSQIGRTLVVTAGAPFSQLPQGSKIEVEVPASQTAMAAGDSRARKFVAKLVKADLDADVALIEFPTDQALRAAAIAPASHAPQLSEKVACIGGASGAAITRNMDRITALNKYQGPDTIECSGVPLPGRCGGGLFNMNDELVGVCIAVSEDPKSKAPVGGMYCGLKPIHDLLRGLNMASLFETQDAPGAQPTESLAMAQAELGTARPMPADVQPVIEAAEPLVSDAARDALAMAQPISTGNEAGPAAAIDDDQEVIVIIKSKKSSAPTRIIHIHKASPKLRALLDGPQAVSNSTLTGVGGAPGATTSNNRRLSPPPLAVN</sequence>
<evidence type="ECO:0000256" key="1">
    <source>
        <dbReference type="SAM" id="MobiDB-lite"/>
    </source>
</evidence>
<accession>A0A517SFG2</accession>
<dbReference type="InterPro" id="IPR013766">
    <property type="entry name" value="Thioredoxin_domain"/>
</dbReference>
<evidence type="ECO:0000259" key="2">
    <source>
        <dbReference type="Pfam" id="PF00085"/>
    </source>
</evidence>
<dbReference type="InParanoid" id="A0A517SFG2"/>
<name>A0A517SFG2_9PLAN</name>
<gene>
    <name evidence="3" type="ORF">Pan44_28680</name>
</gene>
<dbReference type="Pfam" id="PF13365">
    <property type="entry name" value="Trypsin_2"/>
    <property type="match status" value="1"/>
</dbReference>
<dbReference type="Gene3D" id="3.40.30.10">
    <property type="entry name" value="Glutaredoxin"/>
    <property type="match status" value="1"/>
</dbReference>
<dbReference type="Gene3D" id="2.40.10.120">
    <property type="match status" value="1"/>
</dbReference>
<dbReference type="RefSeq" id="WP_145030652.1">
    <property type="nucleotide sequence ID" value="NZ_CP036271.1"/>
</dbReference>
<keyword evidence="4" id="KW-1185">Reference proteome</keyword>
<evidence type="ECO:0000313" key="4">
    <source>
        <dbReference type="Proteomes" id="UP000315700"/>
    </source>
</evidence>
<feature type="domain" description="Thioredoxin" evidence="2">
    <location>
        <begin position="19"/>
        <end position="96"/>
    </location>
</feature>
<dbReference type="Proteomes" id="UP000315700">
    <property type="component" value="Chromosome"/>
</dbReference>
<dbReference type="KEGG" id="ccos:Pan44_28680"/>
<protein>
    <submittedName>
        <fullName evidence="3">Thioredoxin</fullName>
    </submittedName>
</protein>
<dbReference type="Pfam" id="PF00085">
    <property type="entry name" value="Thioredoxin"/>
    <property type="match status" value="1"/>
</dbReference>
<dbReference type="AlphaFoldDB" id="A0A517SFG2"/>
<feature type="region of interest" description="Disordered" evidence="1">
    <location>
        <begin position="154"/>
        <end position="177"/>
    </location>
</feature>
<dbReference type="OrthoDB" id="8560253at2"/>
<dbReference type="SUPFAM" id="SSF52833">
    <property type="entry name" value="Thioredoxin-like"/>
    <property type="match status" value="1"/>
</dbReference>
<proteinExistence type="predicted"/>
<feature type="compositionally biased region" description="Polar residues" evidence="1">
    <location>
        <begin position="164"/>
        <end position="174"/>
    </location>
</feature>
<organism evidence="3 4">
    <name type="scientific">Caulifigura coniformis</name>
    <dbReference type="NCBI Taxonomy" id="2527983"/>
    <lineage>
        <taxon>Bacteria</taxon>
        <taxon>Pseudomonadati</taxon>
        <taxon>Planctomycetota</taxon>
        <taxon>Planctomycetia</taxon>
        <taxon>Planctomycetales</taxon>
        <taxon>Planctomycetaceae</taxon>
        <taxon>Caulifigura</taxon>
    </lineage>
</organism>
<dbReference type="CDD" id="cd02947">
    <property type="entry name" value="TRX_family"/>
    <property type="match status" value="1"/>
</dbReference>
<evidence type="ECO:0000313" key="3">
    <source>
        <dbReference type="EMBL" id="QDT54830.1"/>
    </source>
</evidence>
<feature type="region of interest" description="Disordered" evidence="1">
    <location>
        <begin position="497"/>
        <end position="523"/>
    </location>
</feature>
<dbReference type="SUPFAM" id="SSF50494">
    <property type="entry name" value="Trypsin-like serine proteases"/>
    <property type="match status" value="1"/>
</dbReference>
<dbReference type="InterPro" id="IPR009003">
    <property type="entry name" value="Peptidase_S1_PA"/>
</dbReference>
<reference evidence="3 4" key="1">
    <citation type="submission" date="2019-02" db="EMBL/GenBank/DDBJ databases">
        <title>Deep-cultivation of Planctomycetes and their phenomic and genomic characterization uncovers novel biology.</title>
        <authorList>
            <person name="Wiegand S."/>
            <person name="Jogler M."/>
            <person name="Boedeker C."/>
            <person name="Pinto D."/>
            <person name="Vollmers J."/>
            <person name="Rivas-Marin E."/>
            <person name="Kohn T."/>
            <person name="Peeters S.H."/>
            <person name="Heuer A."/>
            <person name="Rast P."/>
            <person name="Oberbeckmann S."/>
            <person name="Bunk B."/>
            <person name="Jeske O."/>
            <person name="Meyerdierks A."/>
            <person name="Storesund J.E."/>
            <person name="Kallscheuer N."/>
            <person name="Luecker S."/>
            <person name="Lage O.M."/>
            <person name="Pohl T."/>
            <person name="Merkel B.J."/>
            <person name="Hornburger P."/>
            <person name="Mueller R.-W."/>
            <person name="Bruemmer F."/>
            <person name="Labrenz M."/>
            <person name="Spormann A.M."/>
            <person name="Op den Camp H."/>
            <person name="Overmann J."/>
            <person name="Amann R."/>
            <person name="Jetten M.S.M."/>
            <person name="Mascher T."/>
            <person name="Medema M.H."/>
            <person name="Devos D.P."/>
            <person name="Kaster A.-K."/>
            <person name="Ovreas L."/>
            <person name="Rohde M."/>
            <person name="Galperin M.Y."/>
            <person name="Jogler C."/>
        </authorList>
    </citation>
    <scope>NUCLEOTIDE SEQUENCE [LARGE SCALE GENOMIC DNA]</scope>
    <source>
        <strain evidence="3 4">Pan44</strain>
    </source>
</reference>
<dbReference type="InterPro" id="IPR036249">
    <property type="entry name" value="Thioredoxin-like_sf"/>
</dbReference>
<dbReference type="EMBL" id="CP036271">
    <property type="protein sequence ID" value="QDT54830.1"/>
    <property type="molecule type" value="Genomic_DNA"/>
</dbReference>